<sequence length="146" mass="16898">MAWNDETTTYKMFHERGRQTDNKRERMGWENLLGSVAVIMAVSPKSQIHGEEKKRELRAFNLLYALADSYILKGEKGIQDDIGKLIAKRREEKLHLNGFPESTWTKDQQKLQKEREKARQSEASELTRNHLQFTGLCGKEAVCCSI</sequence>
<evidence type="ECO:0000313" key="3">
    <source>
        <dbReference type="Proteomes" id="UP000287651"/>
    </source>
</evidence>
<comment type="caution">
    <text evidence="2">The sequence shown here is derived from an EMBL/GenBank/DDBJ whole genome shotgun (WGS) entry which is preliminary data.</text>
</comment>
<protein>
    <submittedName>
        <fullName evidence="2">Uncharacterized protein</fullName>
    </submittedName>
</protein>
<proteinExistence type="predicted"/>
<dbReference type="EMBL" id="AMZH03001818">
    <property type="protein sequence ID" value="RRT77859.1"/>
    <property type="molecule type" value="Genomic_DNA"/>
</dbReference>
<name>A0A427ANR6_ENSVE</name>
<feature type="compositionally biased region" description="Basic and acidic residues" evidence="1">
    <location>
        <begin position="107"/>
        <end position="123"/>
    </location>
</feature>
<reference evidence="2 3" key="1">
    <citation type="journal article" date="2014" name="Agronomy (Basel)">
        <title>A Draft Genome Sequence for Ensete ventricosum, the Drought-Tolerant Tree Against Hunger.</title>
        <authorList>
            <person name="Harrison J."/>
            <person name="Moore K.A."/>
            <person name="Paszkiewicz K."/>
            <person name="Jones T."/>
            <person name="Grant M."/>
            <person name="Ambacheew D."/>
            <person name="Muzemil S."/>
            <person name="Studholme D.J."/>
        </authorList>
    </citation>
    <scope>NUCLEOTIDE SEQUENCE [LARGE SCALE GENOMIC DNA]</scope>
</reference>
<gene>
    <name evidence="2" type="ORF">B296_00012177</name>
</gene>
<organism evidence="2 3">
    <name type="scientific">Ensete ventricosum</name>
    <name type="common">Abyssinian banana</name>
    <name type="synonym">Musa ensete</name>
    <dbReference type="NCBI Taxonomy" id="4639"/>
    <lineage>
        <taxon>Eukaryota</taxon>
        <taxon>Viridiplantae</taxon>
        <taxon>Streptophyta</taxon>
        <taxon>Embryophyta</taxon>
        <taxon>Tracheophyta</taxon>
        <taxon>Spermatophyta</taxon>
        <taxon>Magnoliopsida</taxon>
        <taxon>Liliopsida</taxon>
        <taxon>Zingiberales</taxon>
        <taxon>Musaceae</taxon>
        <taxon>Ensete</taxon>
    </lineage>
</organism>
<dbReference type="Proteomes" id="UP000287651">
    <property type="component" value="Unassembled WGS sequence"/>
</dbReference>
<evidence type="ECO:0000313" key="2">
    <source>
        <dbReference type="EMBL" id="RRT77859.1"/>
    </source>
</evidence>
<evidence type="ECO:0000256" key="1">
    <source>
        <dbReference type="SAM" id="MobiDB-lite"/>
    </source>
</evidence>
<accession>A0A427ANR6</accession>
<dbReference type="AlphaFoldDB" id="A0A427ANR6"/>
<feature type="region of interest" description="Disordered" evidence="1">
    <location>
        <begin position="97"/>
        <end position="123"/>
    </location>
</feature>